<dbReference type="Pfam" id="PF26642">
    <property type="entry name" value="XAC0095_dom"/>
    <property type="match status" value="1"/>
</dbReference>
<dbReference type="InterPro" id="IPR058099">
    <property type="entry name" value="T3SS_XAC0095_dom"/>
</dbReference>
<comment type="caution">
    <text evidence="2">The sequence shown here is derived from an EMBL/GenBank/DDBJ whole genome shotgun (WGS) entry which is preliminary data.</text>
</comment>
<dbReference type="EMBL" id="JADIKE010000020">
    <property type="protein sequence ID" value="MBM7124040.1"/>
    <property type="molecule type" value="Genomic_DNA"/>
</dbReference>
<sequence>MSKPRDVAKPTHGYLLREENVEKLEQIRNQLFLMARVTYAATQAEEHEPLEIHRTMLGQCFENFGL</sequence>
<protein>
    <recommendedName>
        <fullName evidence="1">XAC0095-like domain-containing protein</fullName>
    </recommendedName>
</protein>
<evidence type="ECO:0000313" key="3">
    <source>
        <dbReference type="Proteomes" id="UP001430149"/>
    </source>
</evidence>
<evidence type="ECO:0000313" key="2">
    <source>
        <dbReference type="EMBL" id="MBM7124040.1"/>
    </source>
</evidence>
<dbReference type="RefSeq" id="WP_204678910.1">
    <property type="nucleotide sequence ID" value="NZ_BSNR01000022.1"/>
</dbReference>
<dbReference type="Proteomes" id="UP001430149">
    <property type="component" value="Unassembled WGS sequence"/>
</dbReference>
<feature type="domain" description="XAC0095-like" evidence="1">
    <location>
        <begin position="12"/>
        <end position="63"/>
    </location>
</feature>
<proteinExistence type="predicted"/>
<reference evidence="2" key="1">
    <citation type="submission" date="2020-10" db="EMBL/GenBank/DDBJ databases">
        <title>Phylogeny of dyella-like bacteria.</title>
        <authorList>
            <person name="Fu J."/>
        </authorList>
    </citation>
    <scope>NUCLEOTIDE SEQUENCE</scope>
    <source>
        <strain evidence="2">DHOC52</strain>
    </source>
</reference>
<gene>
    <name evidence="2" type="ORF">ISP19_01495</name>
</gene>
<keyword evidence="3" id="KW-1185">Reference proteome</keyword>
<organism evidence="2 3">
    <name type="scientific">Dyella flava</name>
    <dbReference type="NCBI Taxonomy" id="1920170"/>
    <lineage>
        <taxon>Bacteria</taxon>
        <taxon>Pseudomonadati</taxon>
        <taxon>Pseudomonadota</taxon>
        <taxon>Gammaproteobacteria</taxon>
        <taxon>Lysobacterales</taxon>
        <taxon>Rhodanobacteraceae</taxon>
        <taxon>Dyella</taxon>
    </lineage>
</organism>
<accession>A0ABS2JZ30</accession>
<dbReference type="NCBIfam" id="NF047335">
    <property type="entry name" value="T3SS_XAC0095"/>
    <property type="match status" value="1"/>
</dbReference>
<name>A0ABS2JZ30_9GAMM</name>
<evidence type="ECO:0000259" key="1">
    <source>
        <dbReference type="Pfam" id="PF26642"/>
    </source>
</evidence>